<dbReference type="PANTHER" id="PTHR31689:SF0">
    <property type="entry name" value="DIAMINOPIMELATE EPIMERASE"/>
    <property type="match status" value="1"/>
</dbReference>
<comment type="similarity">
    <text evidence="2">Belongs to the diaminopimelate epimerase family.</text>
</comment>
<dbReference type="NCBIfam" id="TIGR00652">
    <property type="entry name" value="DapF"/>
    <property type="match status" value="1"/>
</dbReference>
<dbReference type="EC" id="5.1.1.7" evidence="3"/>
<dbReference type="AlphaFoldDB" id="A0A0F9TEY6"/>
<dbReference type="EMBL" id="LAZR01001266">
    <property type="protein sequence ID" value="KKN47616.1"/>
    <property type="molecule type" value="Genomic_DNA"/>
</dbReference>
<accession>A0A0F9TEY6</accession>
<dbReference type="Pfam" id="PF01678">
    <property type="entry name" value="DAP_epimerase"/>
    <property type="match status" value="2"/>
</dbReference>
<gene>
    <name evidence="9" type="ORF">LCGC14_0661220</name>
</gene>
<sequence>MLKFSKMHGIGNDFIVIDAINQHVELTASQIRLLADRRYGIGCDQLLLVETASNANNDFKYRIFNADGGEVAQCGNGARCFARFVHDNRLTDKTTIAVETASGVIYPSLKNGGEVTVDMGPPQFSPHNIPFVSDSQSLTYQLPIAGRQDVEIGAVSMGNPHAVLLVDDVITAEVNTLGAIIEQHSQFPERVNVGFMEVVNPNLINLRVFERGAGETLACGTGACAAVVSGIQRGLLAREVTVKLPGGELVIEWSDDNASVWMTGPTTHVFDGEMAWAKINSN</sequence>
<evidence type="ECO:0000256" key="5">
    <source>
        <dbReference type="ARBA" id="ARBA00022605"/>
    </source>
</evidence>
<comment type="catalytic activity">
    <reaction evidence="8">
        <text>(2S,6S)-2,6-diaminopimelate = meso-2,6-diaminopimelate</text>
        <dbReference type="Rhea" id="RHEA:15393"/>
        <dbReference type="ChEBI" id="CHEBI:57609"/>
        <dbReference type="ChEBI" id="CHEBI:57791"/>
        <dbReference type="EC" id="5.1.1.7"/>
    </reaction>
</comment>
<dbReference type="FunFam" id="3.10.310.10:FF:000004">
    <property type="entry name" value="Diaminopimelate epimerase"/>
    <property type="match status" value="1"/>
</dbReference>
<dbReference type="HAMAP" id="MF_00197">
    <property type="entry name" value="DAP_epimerase"/>
    <property type="match status" value="1"/>
</dbReference>
<evidence type="ECO:0000256" key="1">
    <source>
        <dbReference type="ARBA" id="ARBA00005196"/>
    </source>
</evidence>
<evidence type="ECO:0000256" key="4">
    <source>
        <dbReference type="ARBA" id="ARBA00022490"/>
    </source>
</evidence>
<evidence type="ECO:0000256" key="3">
    <source>
        <dbReference type="ARBA" id="ARBA00013080"/>
    </source>
</evidence>
<keyword evidence="6" id="KW-0457">Lysine biosynthesis</keyword>
<dbReference type="InterPro" id="IPR018510">
    <property type="entry name" value="DAP_epimerase_AS"/>
</dbReference>
<evidence type="ECO:0000256" key="8">
    <source>
        <dbReference type="ARBA" id="ARBA00051712"/>
    </source>
</evidence>
<dbReference type="SUPFAM" id="SSF54506">
    <property type="entry name" value="Diaminopimelate epimerase-like"/>
    <property type="match status" value="1"/>
</dbReference>
<organism evidence="9">
    <name type="scientific">marine sediment metagenome</name>
    <dbReference type="NCBI Taxonomy" id="412755"/>
    <lineage>
        <taxon>unclassified sequences</taxon>
        <taxon>metagenomes</taxon>
        <taxon>ecological metagenomes</taxon>
    </lineage>
</organism>
<evidence type="ECO:0000313" key="9">
    <source>
        <dbReference type="EMBL" id="KKN47616.1"/>
    </source>
</evidence>
<keyword evidence="7" id="KW-0413">Isomerase</keyword>
<keyword evidence="4" id="KW-0963">Cytoplasm</keyword>
<dbReference type="PANTHER" id="PTHR31689">
    <property type="entry name" value="DIAMINOPIMELATE EPIMERASE, CHLOROPLASTIC"/>
    <property type="match status" value="1"/>
</dbReference>
<evidence type="ECO:0000256" key="2">
    <source>
        <dbReference type="ARBA" id="ARBA00010219"/>
    </source>
</evidence>
<evidence type="ECO:0000256" key="7">
    <source>
        <dbReference type="ARBA" id="ARBA00023235"/>
    </source>
</evidence>
<dbReference type="GO" id="GO:0009089">
    <property type="term" value="P:lysine biosynthetic process via diaminopimelate"/>
    <property type="evidence" value="ECO:0007669"/>
    <property type="project" value="UniProtKB-UniPathway"/>
</dbReference>
<keyword evidence="5" id="KW-0028">Amino-acid biosynthesis</keyword>
<protein>
    <recommendedName>
        <fullName evidence="3">diaminopimelate epimerase</fullName>
        <ecNumber evidence="3">5.1.1.7</ecNumber>
    </recommendedName>
</protein>
<dbReference type="InterPro" id="IPR001653">
    <property type="entry name" value="DAP_epimerase_DapF"/>
</dbReference>
<proteinExistence type="inferred from homology"/>
<dbReference type="GO" id="GO:0005829">
    <property type="term" value="C:cytosol"/>
    <property type="evidence" value="ECO:0007669"/>
    <property type="project" value="TreeGrafter"/>
</dbReference>
<dbReference type="FunFam" id="3.10.310.10:FF:000001">
    <property type="entry name" value="Diaminopimelate epimerase"/>
    <property type="match status" value="1"/>
</dbReference>
<reference evidence="9" key="1">
    <citation type="journal article" date="2015" name="Nature">
        <title>Complex archaea that bridge the gap between prokaryotes and eukaryotes.</title>
        <authorList>
            <person name="Spang A."/>
            <person name="Saw J.H."/>
            <person name="Jorgensen S.L."/>
            <person name="Zaremba-Niedzwiedzka K."/>
            <person name="Martijn J."/>
            <person name="Lind A.E."/>
            <person name="van Eijk R."/>
            <person name="Schleper C."/>
            <person name="Guy L."/>
            <person name="Ettema T.J."/>
        </authorList>
    </citation>
    <scope>NUCLEOTIDE SEQUENCE</scope>
</reference>
<dbReference type="GO" id="GO:0008837">
    <property type="term" value="F:diaminopimelate epimerase activity"/>
    <property type="evidence" value="ECO:0007669"/>
    <property type="project" value="UniProtKB-EC"/>
</dbReference>
<dbReference type="Gene3D" id="3.10.310.10">
    <property type="entry name" value="Diaminopimelate Epimerase, Chain A, domain 1"/>
    <property type="match status" value="2"/>
</dbReference>
<comment type="pathway">
    <text evidence="1">Amino-acid biosynthesis; L-lysine biosynthesis via DAP pathway; DL-2,6-diaminopimelate from LL-2,6-diaminopimelate: step 1/1.</text>
</comment>
<evidence type="ECO:0000256" key="6">
    <source>
        <dbReference type="ARBA" id="ARBA00023154"/>
    </source>
</evidence>
<name>A0A0F9TEY6_9ZZZZ</name>
<dbReference type="UniPathway" id="UPA00034">
    <property type="reaction ID" value="UER00025"/>
</dbReference>
<comment type="caution">
    <text evidence="9">The sequence shown here is derived from an EMBL/GenBank/DDBJ whole genome shotgun (WGS) entry which is preliminary data.</text>
</comment>
<dbReference type="PROSITE" id="PS01326">
    <property type="entry name" value="DAP_EPIMERASE"/>
    <property type="match status" value="1"/>
</dbReference>